<feature type="transmembrane region" description="Helical" evidence="2">
    <location>
        <begin position="7"/>
        <end position="32"/>
    </location>
</feature>
<protein>
    <submittedName>
        <fullName evidence="3">Integral membrane protein YggT, involved in response to extracytoplasmic stress (Osmotic shock)</fullName>
    </submittedName>
</protein>
<dbReference type="PANTHER" id="PTHR33219">
    <property type="entry name" value="YLMG HOMOLOG PROTEIN 2, CHLOROPLASTIC"/>
    <property type="match status" value="1"/>
</dbReference>
<keyword evidence="2" id="KW-0812">Transmembrane</keyword>
<sequence length="99" mass="11423">MFILANFLNALASVIDMVLSLYIWIVIVQALISWVNPDPFNPIVRFLYQVTEPVFYRVRRILPLQFGGIDLTPMVVIIAIVFIKSFLVTTLHQLAYRLV</sequence>
<gene>
    <name evidence="3" type="ORF">DBT_1054</name>
</gene>
<keyword evidence="2" id="KW-0472">Membrane</keyword>
<dbReference type="RefSeq" id="WP_067617131.1">
    <property type="nucleotide sequence ID" value="NZ_MAGO01000004.1"/>
</dbReference>
<dbReference type="OrthoDB" id="47652at2"/>
<dbReference type="GO" id="GO:0016020">
    <property type="term" value="C:membrane"/>
    <property type="evidence" value="ECO:0007669"/>
    <property type="project" value="InterPro"/>
</dbReference>
<name>A0A1B9F741_9BACT</name>
<dbReference type="Pfam" id="PF02325">
    <property type="entry name" value="CCB3_YggT"/>
    <property type="match status" value="1"/>
</dbReference>
<dbReference type="STRING" id="1156395.DBT_1054"/>
<comment type="similarity">
    <text evidence="1">Belongs to the YggT family.</text>
</comment>
<evidence type="ECO:0000313" key="3">
    <source>
        <dbReference type="EMBL" id="OCC15703.1"/>
    </source>
</evidence>
<organism evidence="3 4">
    <name type="scientific">Dissulfuribacter thermophilus</name>
    <dbReference type="NCBI Taxonomy" id="1156395"/>
    <lineage>
        <taxon>Bacteria</taxon>
        <taxon>Pseudomonadati</taxon>
        <taxon>Thermodesulfobacteriota</taxon>
        <taxon>Dissulfuribacteria</taxon>
        <taxon>Dissulfuribacterales</taxon>
        <taxon>Dissulfuribacteraceae</taxon>
        <taxon>Dissulfuribacter</taxon>
    </lineage>
</organism>
<feature type="transmembrane region" description="Helical" evidence="2">
    <location>
        <begin position="71"/>
        <end position="91"/>
    </location>
</feature>
<dbReference type="EMBL" id="MAGO01000004">
    <property type="protein sequence ID" value="OCC15703.1"/>
    <property type="molecule type" value="Genomic_DNA"/>
</dbReference>
<proteinExistence type="inferred from homology"/>
<dbReference type="PANTHER" id="PTHR33219:SF14">
    <property type="entry name" value="PROTEIN COFACTOR ASSEMBLY OF COMPLEX C SUBUNIT B CCB3, CHLOROPLASTIC-RELATED"/>
    <property type="match status" value="1"/>
</dbReference>
<keyword evidence="2" id="KW-1133">Transmembrane helix</keyword>
<keyword evidence="4" id="KW-1185">Reference proteome</keyword>
<accession>A0A1B9F741</accession>
<evidence type="ECO:0000256" key="2">
    <source>
        <dbReference type="SAM" id="Phobius"/>
    </source>
</evidence>
<comment type="caution">
    <text evidence="3">The sequence shown here is derived from an EMBL/GenBank/DDBJ whole genome shotgun (WGS) entry which is preliminary data.</text>
</comment>
<reference evidence="3 4" key="1">
    <citation type="submission" date="2016-06" db="EMBL/GenBank/DDBJ databases">
        <title>Respiratory ammonification of nitrate coupled to the oxidation of elemental sulfur in deep-sea autotrophic thermophilic bacteria.</title>
        <authorList>
            <person name="Slobodkina G.B."/>
            <person name="Mardanov A.V."/>
            <person name="Ravin N.V."/>
            <person name="Frolova A.A."/>
            <person name="Viryasiv M.B."/>
            <person name="Chernyh N.A."/>
            <person name="Bonch-Osmolovskaya E.A."/>
            <person name="Slobodkin A.I."/>
        </authorList>
    </citation>
    <scope>NUCLEOTIDE SEQUENCE [LARGE SCALE GENOMIC DNA]</scope>
    <source>
        <strain evidence="3 4">S69</strain>
    </source>
</reference>
<evidence type="ECO:0000256" key="1">
    <source>
        <dbReference type="ARBA" id="ARBA00010894"/>
    </source>
</evidence>
<dbReference type="InterPro" id="IPR003425">
    <property type="entry name" value="CCB3/YggT"/>
</dbReference>
<dbReference type="Proteomes" id="UP000093080">
    <property type="component" value="Unassembled WGS sequence"/>
</dbReference>
<evidence type="ECO:0000313" key="4">
    <source>
        <dbReference type="Proteomes" id="UP000093080"/>
    </source>
</evidence>
<dbReference type="PATRIC" id="fig|1156395.6.peg.1071"/>
<dbReference type="AlphaFoldDB" id="A0A1B9F741"/>